<evidence type="ECO:0000313" key="3">
    <source>
        <dbReference type="Proteomes" id="UP000310314"/>
    </source>
</evidence>
<dbReference type="AlphaFoldDB" id="A0A5S3PJ30"/>
<keyword evidence="1" id="KW-1133">Transmembrane helix</keyword>
<organism evidence="2 3">
    <name type="scientific">Maribacter algarum</name>
    <name type="common">ex Zhang et al. 2020</name>
    <dbReference type="NCBI Taxonomy" id="2578118"/>
    <lineage>
        <taxon>Bacteria</taxon>
        <taxon>Pseudomonadati</taxon>
        <taxon>Bacteroidota</taxon>
        <taxon>Flavobacteriia</taxon>
        <taxon>Flavobacteriales</taxon>
        <taxon>Flavobacteriaceae</taxon>
        <taxon>Maribacter</taxon>
    </lineage>
</organism>
<name>A0A5S3PJ30_9FLAO</name>
<reference evidence="2 3" key="1">
    <citation type="submission" date="2019-05" db="EMBL/GenBank/DDBJ databases">
        <authorList>
            <person name="Zhang J.-Y."/>
            <person name="Feg X."/>
            <person name="Du Z.-J."/>
        </authorList>
    </citation>
    <scope>NUCLEOTIDE SEQUENCE [LARGE SCALE GENOMIC DNA]</scope>
    <source>
        <strain evidence="2 3">RZ26</strain>
    </source>
</reference>
<feature type="transmembrane region" description="Helical" evidence="1">
    <location>
        <begin position="14"/>
        <end position="34"/>
    </location>
</feature>
<keyword evidence="3" id="KW-1185">Reference proteome</keyword>
<dbReference type="EMBL" id="VATY01000005">
    <property type="protein sequence ID" value="TMM53349.1"/>
    <property type="molecule type" value="Genomic_DNA"/>
</dbReference>
<evidence type="ECO:0008006" key="4">
    <source>
        <dbReference type="Google" id="ProtNLM"/>
    </source>
</evidence>
<comment type="caution">
    <text evidence="2">The sequence shown here is derived from an EMBL/GenBank/DDBJ whole genome shotgun (WGS) entry which is preliminary data.</text>
</comment>
<dbReference type="RefSeq" id="WP_138659808.1">
    <property type="nucleotide sequence ID" value="NZ_VATY01000005.1"/>
</dbReference>
<proteinExistence type="predicted"/>
<gene>
    <name evidence="2" type="ORF">FEE95_20005</name>
</gene>
<evidence type="ECO:0000313" key="2">
    <source>
        <dbReference type="EMBL" id="TMM53349.1"/>
    </source>
</evidence>
<sequence length="222" mass="24650">METTNQPSLSKKQLIKSVIIAAIIGAVVLVVAVLPAEYGRDLTGLGKVFGFDKLYVGQSEEENIDGTLQVVPKNVKRLKLEKLGSGPDVVKPSEAQSPPPEKQLEIRSDAITIVVPSGKGLEYKFKALKLGSVKYDWSTSKNDIVYIDFHGEVHEENPPEQVFFESYTLAHSNNMAGTFTAPFDGKHGWYFRNRNVFDVTITLNLEGQYELLAEYEKVGQTN</sequence>
<evidence type="ECO:0000256" key="1">
    <source>
        <dbReference type="SAM" id="Phobius"/>
    </source>
</evidence>
<protein>
    <recommendedName>
        <fullName evidence="4">Transmembrane anchor protein</fullName>
    </recommendedName>
</protein>
<dbReference type="Proteomes" id="UP000310314">
    <property type="component" value="Unassembled WGS sequence"/>
</dbReference>
<keyword evidence="1" id="KW-0472">Membrane</keyword>
<accession>A0A5S3PJ30</accession>
<dbReference type="OrthoDB" id="952847at2"/>
<keyword evidence="1" id="KW-0812">Transmembrane</keyword>